<dbReference type="PANTHER" id="PTHR33453:SF34">
    <property type="entry name" value="RIBOSOME-INACTIVATING PROTEIN"/>
    <property type="match status" value="1"/>
</dbReference>
<evidence type="ECO:0000313" key="1">
    <source>
        <dbReference type="EMBL" id="KAA8717722.1"/>
    </source>
</evidence>
<dbReference type="GO" id="GO:0017148">
    <property type="term" value="P:negative regulation of translation"/>
    <property type="evidence" value="ECO:0007669"/>
    <property type="project" value="InterPro"/>
</dbReference>
<organism evidence="1 2">
    <name type="scientific">Morganella psychrotolerans</name>
    <dbReference type="NCBI Taxonomy" id="368603"/>
    <lineage>
        <taxon>Bacteria</taxon>
        <taxon>Pseudomonadati</taxon>
        <taxon>Pseudomonadota</taxon>
        <taxon>Gammaproteobacteria</taxon>
        <taxon>Enterobacterales</taxon>
        <taxon>Morganellaceae</taxon>
        <taxon>Morganella</taxon>
    </lineage>
</organism>
<dbReference type="PANTHER" id="PTHR33453">
    <property type="match status" value="1"/>
</dbReference>
<protein>
    <recommendedName>
        <fullName evidence="3">rRNA N-glycosylase</fullName>
    </recommendedName>
</protein>
<name>A0A5M9RBV6_9GAMM</name>
<comment type="caution">
    <text evidence="1">The sequence shown here is derived from an EMBL/GenBank/DDBJ whole genome shotgun (WGS) entry which is preliminary data.</text>
</comment>
<dbReference type="InterPro" id="IPR016138">
    <property type="entry name" value="Ribosome_inactivat_prot_sub1"/>
</dbReference>
<dbReference type="Proteomes" id="UP000322181">
    <property type="component" value="Unassembled WGS sequence"/>
</dbReference>
<reference evidence="1 2" key="1">
    <citation type="submission" date="2019-09" db="EMBL/GenBank/DDBJ databases">
        <title>Draft genome sequence of various Type strains from the CCUG.</title>
        <authorList>
            <person name="Pineiro-Iglesias B."/>
            <person name="Tunovic T."/>
            <person name="Unosson C."/>
            <person name="Inganas E."/>
            <person name="Ohlen M."/>
            <person name="Cardew S."/>
            <person name="Jensie-Markopoulos S."/>
            <person name="Salva-Serra F."/>
            <person name="Jaen-Luchoro D."/>
            <person name="Karlsson R."/>
            <person name="Svensson-Stadler L."/>
            <person name="Chun J."/>
            <person name="Moore E."/>
        </authorList>
    </citation>
    <scope>NUCLEOTIDE SEQUENCE [LARGE SCALE GENOMIC DNA]</scope>
    <source>
        <strain evidence="1 2">CCUG 53682T</strain>
    </source>
</reference>
<sequence length="328" mass="38910">MFNKIILIIALSIPLHAYSGLDIQTIEKDFNFRNDAMYLKSIDTLRYSLSDHNNSYGKYVYISEKENKIYKMKINADKNNNTYIHLVFNARNAYMLGFITSNKENNIIKEKYYRFNEDKKSDLIDINNITTFTLPFSGNYTDLERKSTPREKMITNMSSVETAVTILSKHHENKKYDDKTSADLKKSMLQLILLTSESVRFPPIRKWNSEHLKKVNTTTTPFGLEYRKLTNDWSMISNDFKKIYGSHSNNRFNYSFKFGNMMDHPQPYNSTNIHNLCDYANYIPDTPKRDNELSEKSHKLYYIDILGERTYFPENQFMYINYAMTYYY</sequence>
<dbReference type="Pfam" id="PF00161">
    <property type="entry name" value="RIP"/>
    <property type="match status" value="1"/>
</dbReference>
<gene>
    <name evidence="1" type="ORF">F4V73_07740</name>
</gene>
<proteinExistence type="predicted"/>
<dbReference type="InterPro" id="IPR001574">
    <property type="entry name" value="Ribosome_inactivat_prot"/>
</dbReference>
<dbReference type="Gene3D" id="3.40.420.10">
    <property type="entry name" value="Ricin (A subunit), domain 1"/>
    <property type="match status" value="1"/>
</dbReference>
<evidence type="ECO:0000313" key="2">
    <source>
        <dbReference type="Proteomes" id="UP000322181"/>
    </source>
</evidence>
<accession>A0A5M9RBV6</accession>
<dbReference type="SUPFAM" id="SSF56371">
    <property type="entry name" value="Ribosome inactivating proteins (RIP)"/>
    <property type="match status" value="1"/>
</dbReference>
<evidence type="ECO:0008006" key="3">
    <source>
        <dbReference type="Google" id="ProtNLM"/>
    </source>
</evidence>
<dbReference type="RefSeq" id="WP_150384767.1">
    <property type="nucleotide sequence ID" value="NZ_BAAAFS010000001.1"/>
</dbReference>
<dbReference type="GO" id="GO:0030598">
    <property type="term" value="F:rRNA N-glycosylase activity"/>
    <property type="evidence" value="ECO:0007669"/>
    <property type="project" value="InterPro"/>
</dbReference>
<dbReference type="AlphaFoldDB" id="A0A5M9RBV6"/>
<dbReference type="EMBL" id="VXKB01000001">
    <property type="protein sequence ID" value="KAA8717722.1"/>
    <property type="molecule type" value="Genomic_DNA"/>
</dbReference>
<dbReference type="InterPro" id="IPR036041">
    <property type="entry name" value="Ribosome-inact_prot_sf"/>
</dbReference>